<keyword evidence="6" id="KW-1185">Reference proteome</keyword>
<proteinExistence type="predicted"/>
<dbReference type="Gene3D" id="1.20.120.530">
    <property type="entry name" value="GntR ligand-binding domain-like"/>
    <property type="match status" value="1"/>
</dbReference>
<dbReference type="PANTHER" id="PTHR43537">
    <property type="entry name" value="TRANSCRIPTIONAL REGULATOR, GNTR FAMILY"/>
    <property type="match status" value="1"/>
</dbReference>
<dbReference type="AlphaFoldDB" id="A0A512DS18"/>
<dbReference type="SUPFAM" id="SSF46785">
    <property type="entry name" value="Winged helix' DNA-binding domain"/>
    <property type="match status" value="1"/>
</dbReference>
<evidence type="ECO:0000256" key="1">
    <source>
        <dbReference type="ARBA" id="ARBA00023015"/>
    </source>
</evidence>
<dbReference type="Pfam" id="PF00392">
    <property type="entry name" value="GntR"/>
    <property type="match status" value="1"/>
</dbReference>
<dbReference type="InterPro" id="IPR000524">
    <property type="entry name" value="Tscrpt_reg_HTH_GntR"/>
</dbReference>
<dbReference type="RefSeq" id="WP_063772271.1">
    <property type="nucleotide sequence ID" value="NZ_BJYZ01000015.1"/>
</dbReference>
<dbReference type="Gene3D" id="1.10.10.10">
    <property type="entry name" value="Winged helix-like DNA-binding domain superfamily/Winged helix DNA-binding domain"/>
    <property type="match status" value="1"/>
</dbReference>
<dbReference type="SMART" id="SM00895">
    <property type="entry name" value="FCD"/>
    <property type="match status" value="1"/>
</dbReference>
<dbReference type="PROSITE" id="PS50949">
    <property type="entry name" value="HTH_GNTR"/>
    <property type="match status" value="1"/>
</dbReference>
<dbReference type="GO" id="GO:0003700">
    <property type="term" value="F:DNA-binding transcription factor activity"/>
    <property type="evidence" value="ECO:0007669"/>
    <property type="project" value="InterPro"/>
</dbReference>
<accession>A0A512DS18</accession>
<dbReference type="SMART" id="SM00345">
    <property type="entry name" value="HTH_GNTR"/>
    <property type="match status" value="1"/>
</dbReference>
<feature type="domain" description="HTH gntR-type" evidence="4">
    <location>
        <begin position="9"/>
        <end position="77"/>
    </location>
</feature>
<keyword evidence="2" id="KW-0238">DNA-binding</keyword>
<dbReference type="InterPro" id="IPR011711">
    <property type="entry name" value="GntR_C"/>
</dbReference>
<name>A0A512DS18_9PROT</name>
<keyword evidence="3" id="KW-0804">Transcription</keyword>
<protein>
    <submittedName>
        <fullName evidence="5">GntR family transcriptional regulator</fullName>
    </submittedName>
</protein>
<dbReference type="Proteomes" id="UP000321523">
    <property type="component" value="Unassembled WGS sequence"/>
</dbReference>
<keyword evidence="1" id="KW-0805">Transcription regulation</keyword>
<evidence type="ECO:0000256" key="3">
    <source>
        <dbReference type="ARBA" id="ARBA00023163"/>
    </source>
</evidence>
<organism evidence="5 6">
    <name type="scientific">Skermanella aerolata</name>
    <dbReference type="NCBI Taxonomy" id="393310"/>
    <lineage>
        <taxon>Bacteria</taxon>
        <taxon>Pseudomonadati</taxon>
        <taxon>Pseudomonadota</taxon>
        <taxon>Alphaproteobacteria</taxon>
        <taxon>Rhodospirillales</taxon>
        <taxon>Azospirillaceae</taxon>
        <taxon>Skermanella</taxon>
    </lineage>
</organism>
<dbReference type="InterPro" id="IPR036390">
    <property type="entry name" value="WH_DNA-bd_sf"/>
</dbReference>
<dbReference type="Pfam" id="PF07729">
    <property type="entry name" value="FCD"/>
    <property type="match status" value="1"/>
</dbReference>
<gene>
    <name evidence="5" type="ORF">SAE02_34300</name>
</gene>
<evidence type="ECO:0000256" key="2">
    <source>
        <dbReference type="ARBA" id="ARBA00023125"/>
    </source>
</evidence>
<comment type="caution">
    <text evidence="5">The sequence shown here is derived from an EMBL/GenBank/DDBJ whole genome shotgun (WGS) entry which is preliminary data.</text>
</comment>
<evidence type="ECO:0000313" key="5">
    <source>
        <dbReference type="EMBL" id="GEO39282.1"/>
    </source>
</evidence>
<dbReference type="OrthoDB" id="9812645at2"/>
<dbReference type="CDD" id="cd07377">
    <property type="entry name" value="WHTH_GntR"/>
    <property type="match status" value="1"/>
</dbReference>
<sequence length="246" mass="26110">MPIQTVASQRLYQQVAGQLGELIRQGEFLPGDRLPPERDLARQLGVSRPTVREAMIALEIAGLVDVRTGSGAYVRKAPSSGVMPFAPPDIGPSPFELVAARRLIEPEVAFTAAGCMHAGVLAGIAETLDLMRAGIDAGQGVQAADRLFHTRIAAATGNTVLSAIVEQLWDSTFEPIFEGLSRRTGLPENQRAALAGHIRIFEALERGDAVGGRDAMRAHLAEVETILMAEDWPAPASAPQSATGTD</sequence>
<evidence type="ECO:0000259" key="4">
    <source>
        <dbReference type="PROSITE" id="PS50949"/>
    </source>
</evidence>
<dbReference type="InterPro" id="IPR008920">
    <property type="entry name" value="TF_FadR/GntR_C"/>
</dbReference>
<dbReference type="PRINTS" id="PR00035">
    <property type="entry name" value="HTHGNTR"/>
</dbReference>
<dbReference type="InterPro" id="IPR036388">
    <property type="entry name" value="WH-like_DNA-bd_sf"/>
</dbReference>
<reference evidence="5 6" key="1">
    <citation type="submission" date="2019-07" db="EMBL/GenBank/DDBJ databases">
        <title>Whole genome shotgun sequence of Skermanella aerolata NBRC 106429.</title>
        <authorList>
            <person name="Hosoyama A."/>
            <person name="Uohara A."/>
            <person name="Ohji S."/>
            <person name="Ichikawa N."/>
        </authorList>
    </citation>
    <scope>NUCLEOTIDE SEQUENCE [LARGE SCALE GENOMIC DNA]</scope>
    <source>
        <strain evidence="5 6">NBRC 106429</strain>
    </source>
</reference>
<dbReference type="EMBL" id="BJYZ01000015">
    <property type="protein sequence ID" value="GEO39282.1"/>
    <property type="molecule type" value="Genomic_DNA"/>
</dbReference>
<dbReference type="GO" id="GO:0003677">
    <property type="term" value="F:DNA binding"/>
    <property type="evidence" value="ECO:0007669"/>
    <property type="project" value="UniProtKB-KW"/>
</dbReference>
<dbReference type="PANTHER" id="PTHR43537:SF5">
    <property type="entry name" value="UXU OPERON TRANSCRIPTIONAL REGULATOR"/>
    <property type="match status" value="1"/>
</dbReference>
<dbReference type="SUPFAM" id="SSF48008">
    <property type="entry name" value="GntR ligand-binding domain-like"/>
    <property type="match status" value="1"/>
</dbReference>
<evidence type="ECO:0000313" key="6">
    <source>
        <dbReference type="Proteomes" id="UP000321523"/>
    </source>
</evidence>